<feature type="compositionally biased region" description="Low complexity" evidence="8">
    <location>
        <begin position="50"/>
        <end position="59"/>
    </location>
</feature>
<comment type="subcellular location">
    <subcellularLocation>
        <location evidence="1">Mitochondrion</location>
    </subcellularLocation>
</comment>
<evidence type="ECO:0000256" key="4">
    <source>
        <dbReference type="ARBA" id="ARBA00023128"/>
    </source>
</evidence>
<evidence type="ECO:0000256" key="1">
    <source>
        <dbReference type="ARBA" id="ARBA00004173"/>
    </source>
</evidence>
<dbReference type="PANTHER" id="PTHR37799:SF1">
    <property type="entry name" value="SMALL RIBOSOMAL SUBUNIT PROTEIN MS23"/>
    <property type="match status" value="1"/>
</dbReference>
<reference evidence="9 10" key="1">
    <citation type="submission" date="2016-06" db="EMBL/GenBank/DDBJ databases">
        <title>Evolution of pathogenesis and genome organization in the Tremellales.</title>
        <authorList>
            <person name="Cuomo C."/>
            <person name="Litvintseva A."/>
            <person name="Heitman J."/>
            <person name="Chen Y."/>
            <person name="Sun S."/>
            <person name="Springer D."/>
            <person name="Dromer F."/>
            <person name="Young S."/>
            <person name="Zeng Q."/>
            <person name="Chapman S."/>
            <person name="Gujja S."/>
            <person name="Saif S."/>
            <person name="Birren B."/>
        </authorList>
    </citation>
    <scope>NUCLEOTIDE SEQUENCE [LARGE SCALE GENOMIC DNA]</scope>
    <source>
        <strain evidence="9 10">CBS 6039</strain>
    </source>
</reference>
<dbReference type="GeneID" id="30153443"/>
<dbReference type="EMBL" id="AWGJ01000003">
    <property type="protein sequence ID" value="ODN81745.1"/>
    <property type="molecule type" value="Genomic_DNA"/>
</dbReference>
<evidence type="ECO:0000256" key="8">
    <source>
        <dbReference type="SAM" id="MobiDB-lite"/>
    </source>
</evidence>
<feature type="region of interest" description="Disordered" evidence="8">
    <location>
        <begin position="217"/>
        <end position="239"/>
    </location>
</feature>
<dbReference type="Proteomes" id="UP000094065">
    <property type="component" value="Unassembled WGS sequence"/>
</dbReference>
<dbReference type="GO" id="GO:0005763">
    <property type="term" value="C:mitochondrial small ribosomal subunit"/>
    <property type="evidence" value="ECO:0007669"/>
    <property type="project" value="InterPro"/>
</dbReference>
<accession>A0A1E3I093</accession>
<comment type="similarity">
    <text evidence="2">Belongs to the mitochondrion-specific ribosomal protein mS23 family.</text>
</comment>
<organism evidence="9 10">
    <name type="scientific">Cryptococcus amylolentus CBS 6039</name>
    <dbReference type="NCBI Taxonomy" id="1295533"/>
    <lineage>
        <taxon>Eukaryota</taxon>
        <taxon>Fungi</taxon>
        <taxon>Dikarya</taxon>
        <taxon>Basidiomycota</taxon>
        <taxon>Agaricomycotina</taxon>
        <taxon>Tremellomycetes</taxon>
        <taxon>Tremellales</taxon>
        <taxon>Cryptococcaceae</taxon>
        <taxon>Cryptococcus</taxon>
    </lineage>
</organism>
<dbReference type="InterPro" id="IPR016939">
    <property type="entry name" value="Ribosomal_mS23_fun"/>
</dbReference>
<keyword evidence="10" id="KW-1185">Reference proteome</keyword>
<dbReference type="OrthoDB" id="5542239at2759"/>
<dbReference type="PANTHER" id="PTHR37799">
    <property type="entry name" value="37S RIBOSOMAL PROTEIN S25, MITOCHONDRIAL"/>
    <property type="match status" value="1"/>
</dbReference>
<evidence type="ECO:0000256" key="5">
    <source>
        <dbReference type="ARBA" id="ARBA00023274"/>
    </source>
</evidence>
<evidence type="ECO:0000256" key="3">
    <source>
        <dbReference type="ARBA" id="ARBA00022980"/>
    </source>
</evidence>
<evidence type="ECO:0000256" key="6">
    <source>
        <dbReference type="ARBA" id="ARBA00035137"/>
    </source>
</evidence>
<dbReference type="AlphaFoldDB" id="A0A1E3I093"/>
<dbReference type="Pfam" id="PF13741">
    <property type="entry name" value="MRP-S25"/>
    <property type="match status" value="1"/>
</dbReference>
<feature type="compositionally biased region" description="Low complexity" evidence="8">
    <location>
        <begin position="221"/>
        <end position="234"/>
    </location>
</feature>
<gene>
    <name evidence="9" type="ORF">L202_02134</name>
</gene>
<dbReference type="GO" id="GO:0003735">
    <property type="term" value="F:structural constituent of ribosome"/>
    <property type="evidence" value="ECO:0007669"/>
    <property type="project" value="InterPro"/>
</dbReference>
<sequence>MRRIPSQVPSAVSRLLQGQVLQTPPTWYTPALSHPPPQLPPYQVKQRARSPLSSSSSHSTGQFYDTAPVPSGELERRDKLRGYKQRKSKPAKVFYEEDNVRRQFFKDFPYEALRPVSLVEGQEIDMREKVNGLEWERLEQRGEYPTVEDCVEFVVNLKNTRGLPITEAYEQATEEFVQLRARHQLATVGAELEARHYGAQFKRDAFERHFDLEEKALDSLAPRSRSPTTASTSARVKHRAQPRYQWTNMLPQEALPQDTFTGGEAYMARWRIPAPVQVEGVKKEGDLVSLLGGAGSEAKEGEQQAAQSDELDFLKAALNSAKA</sequence>
<evidence type="ECO:0000313" key="9">
    <source>
        <dbReference type="EMBL" id="ODN81745.1"/>
    </source>
</evidence>
<comment type="caution">
    <text evidence="9">The sequence shown here is derived from an EMBL/GenBank/DDBJ whole genome shotgun (WGS) entry which is preliminary data.</text>
</comment>
<keyword evidence="4" id="KW-0496">Mitochondrion</keyword>
<evidence type="ECO:0000256" key="2">
    <source>
        <dbReference type="ARBA" id="ARBA00009864"/>
    </source>
</evidence>
<evidence type="ECO:0000313" key="10">
    <source>
        <dbReference type="Proteomes" id="UP000094065"/>
    </source>
</evidence>
<keyword evidence="5" id="KW-0687">Ribonucleoprotein</keyword>
<proteinExistence type="inferred from homology"/>
<protein>
    <recommendedName>
        <fullName evidence="6">Small ribosomal subunit protein mS23</fullName>
    </recommendedName>
    <alternativeName>
        <fullName evidence="7">37S ribosomal protein S25, mitochondrial</fullName>
    </alternativeName>
</protein>
<dbReference type="STRING" id="1295533.A0A1E3I093"/>
<keyword evidence="3" id="KW-0689">Ribosomal protein</keyword>
<name>A0A1E3I093_9TREE</name>
<dbReference type="RefSeq" id="XP_018996064.1">
    <property type="nucleotide sequence ID" value="XM_019135661.1"/>
</dbReference>
<evidence type="ECO:0000256" key="7">
    <source>
        <dbReference type="ARBA" id="ARBA00035421"/>
    </source>
</evidence>
<feature type="region of interest" description="Disordered" evidence="8">
    <location>
        <begin position="27"/>
        <end position="85"/>
    </location>
</feature>